<feature type="chain" id="PRO_5035313177" evidence="1">
    <location>
        <begin position="20"/>
        <end position="125"/>
    </location>
</feature>
<dbReference type="AlphaFoldDB" id="A0A8J3M3G4"/>
<keyword evidence="3" id="KW-1185">Reference proteome</keyword>
<protein>
    <submittedName>
        <fullName evidence="2">Uncharacterized protein</fullName>
    </submittedName>
</protein>
<accession>A0A8J3M3G4</accession>
<dbReference type="EMBL" id="BNCJ01000001">
    <property type="protein sequence ID" value="GHF33609.1"/>
    <property type="molecule type" value="Genomic_DNA"/>
</dbReference>
<evidence type="ECO:0000313" key="2">
    <source>
        <dbReference type="EMBL" id="GHF33609.1"/>
    </source>
</evidence>
<reference evidence="2" key="2">
    <citation type="submission" date="2020-09" db="EMBL/GenBank/DDBJ databases">
        <authorList>
            <person name="Sun Q."/>
            <person name="Kim S."/>
        </authorList>
    </citation>
    <scope>NUCLEOTIDE SEQUENCE</scope>
    <source>
        <strain evidence="2">KCTC 42650</strain>
    </source>
</reference>
<evidence type="ECO:0000313" key="3">
    <source>
        <dbReference type="Proteomes" id="UP000626220"/>
    </source>
</evidence>
<dbReference type="Proteomes" id="UP000626220">
    <property type="component" value="Unassembled WGS sequence"/>
</dbReference>
<keyword evidence="1" id="KW-0732">Signal</keyword>
<comment type="caution">
    <text evidence="2">The sequence shown here is derived from an EMBL/GenBank/DDBJ whole genome shotgun (WGS) entry which is preliminary data.</text>
</comment>
<reference evidence="2" key="1">
    <citation type="journal article" date="2014" name="Int. J. Syst. Evol. Microbiol.">
        <title>Complete genome sequence of Corynebacterium casei LMG S-19264T (=DSM 44701T), isolated from a smear-ripened cheese.</title>
        <authorList>
            <consortium name="US DOE Joint Genome Institute (JGI-PGF)"/>
            <person name="Walter F."/>
            <person name="Albersmeier A."/>
            <person name="Kalinowski J."/>
            <person name="Ruckert C."/>
        </authorList>
    </citation>
    <scope>NUCLEOTIDE SEQUENCE</scope>
    <source>
        <strain evidence="2">KCTC 42650</strain>
    </source>
</reference>
<organism evidence="2 3">
    <name type="scientific">Seohaeicola zhoushanensis</name>
    <dbReference type="NCBI Taxonomy" id="1569283"/>
    <lineage>
        <taxon>Bacteria</taxon>
        <taxon>Pseudomonadati</taxon>
        <taxon>Pseudomonadota</taxon>
        <taxon>Alphaproteobacteria</taxon>
        <taxon>Rhodobacterales</taxon>
        <taxon>Roseobacteraceae</taxon>
        <taxon>Seohaeicola</taxon>
    </lineage>
</organism>
<name>A0A8J3M3G4_9RHOB</name>
<gene>
    <name evidence="2" type="ORF">GCM10017056_01270</name>
</gene>
<evidence type="ECO:0000256" key="1">
    <source>
        <dbReference type="SAM" id="SignalP"/>
    </source>
</evidence>
<sequence>MRLVLAVFTALALCSPALAKVRCKPVEPQLAGGYELRGVMEVGSLIMLSPDGSFGYMLSYGAYDEEASGCWETDGRTVTLNVRQMRVNHGNTKFRQKVLSVDSRGGLVRWEQGKAVGTYVRVRRF</sequence>
<proteinExistence type="predicted"/>
<feature type="signal peptide" evidence="1">
    <location>
        <begin position="1"/>
        <end position="19"/>
    </location>
</feature>
<dbReference type="RefSeq" id="WP_189678096.1">
    <property type="nucleotide sequence ID" value="NZ_BNCJ01000001.1"/>
</dbReference>